<evidence type="ECO:0008006" key="4">
    <source>
        <dbReference type="Google" id="ProtNLM"/>
    </source>
</evidence>
<dbReference type="InterPro" id="IPR021809">
    <property type="entry name" value="DUF3386"/>
</dbReference>
<name>U7QPC3_9CYAN</name>
<proteinExistence type="predicted"/>
<evidence type="ECO:0000313" key="3">
    <source>
        <dbReference type="Proteomes" id="UP000017127"/>
    </source>
</evidence>
<dbReference type="AlphaFoldDB" id="U7QPC3"/>
<feature type="transmembrane region" description="Helical" evidence="1">
    <location>
        <begin position="31"/>
        <end position="52"/>
    </location>
</feature>
<accession>U7QPC3</accession>
<keyword evidence="1" id="KW-1133">Transmembrane helix</keyword>
<gene>
    <name evidence="2" type="ORF">M595_0369</name>
</gene>
<dbReference type="Proteomes" id="UP000017127">
    <property type="component" value="Unassembled WGS sequence"/>
</dbReference>
<sequence length="269" mass="31249">MSDVGCWVLWFKIKQLYGFFCMINKWNQQQFWILGLLLIGLSWSWVPGAIAAPQSNLSAQSLFRQAYENRYTWDENFPGYTAEVSVNYRGNLDQGLIRVEPDLSISVSNLEDEEVAEIIQSQLQMEAIHRRSVSFDQLHGKHQFKLDGQEETGVINIEEIADERPESYYQVKDNQITQVNRVFGQIAVKVDTLGTTNTPEGYLVSHFQTFFYNANTGDLLEREDVRDFHEKIGKYYLLTNRTIRYAEDENPEDKLTADLLIRFNDIQPL</sequence>
<keyword evidence="3" id="KW-1185">Reference proteome</keyword>
<evidence type="ECO:0000256" key="1">
    <source>
        <dbReference type="SAM" id="Phobius"/>
    </source>
</evidence>
<keyword evidence="1" id="KW-0812">Transmembrane</keyword>
<protein>
    <recommendedName>
        <fullName evidence="4">DUF3386 domain-containing protein</fullName>
    </recommendedName>
</protein>
<evidence type="ECO:0000313" key="2">
    <source>
        <dbReference type="EMBL" id="ERT09733.1"/>
    </source>
</evidence>
<organism evidence="2 3">
    <name type="scientific">Lyngbya aestuarii BL J</name>
    <dbReference type="NCBI Taxonomy" id="1348334"/>
    <lineage>
        <taxon>Bacteria</taxon>
        <taxon>Bacillati</taxon>
        <taxon>Cyanobacteriota</taxon>
        <taxon>Cyanophyceae</taxon>
        <taxon>Oscillatoriophycideae</taxon>
        <taxon>Oscillatoriales</taxon>
        <taxon>Microcoleaceae</taxon>
        <taxon>Lyngbya</taxon>
    </lineage>
</organism>
<keyword evidence="1" id="KW-0472">Membrane</keyword>
<dbReference type="PATRIC" id="fig|1348334.3.peg.365"/>
<comment type="caution">
    <text evidence="2">The sequence shown here is derived from an EMBL/GenBank/DDBJ whole genome shotgun (WGS) entry which is preliminary data.</text>
</comment>
<dbReference type="EMBL" id="AUZM01000002">
    <property type="protein sequence ID" value="ERT09733.1"/>
    <property type="molecule type" value="Genomic_DNA"/>
</dbReference>
<reference evidence="2 3" key="1">
    <citation type="journal article" date="2013" name="Front. Microbiol.">
        <title>Comparative genomic analyses of the cyanobacterium, Lyngbya aestuarii BL J, a powerful hydrogen producer.</title>
        <authorList>
            <person name="Kothari A."/>
            <person name="Vaughn M."/>
            <person name="Garcia-Pichel F."/>
        </authorList>
    </citation>
    <scope>NUCLEOTIDE SEQUENCE [LARGE SCALE GENOMIC DNA]</scope>
    <source>
        <strain evidence="2 3">BL J</strain>
    </source>
</reference>
<dbReference type="Pfam" id="PF11866">
    <property type="entry name" value="DUF3386"/>
    <property type="match status" value="1"/>
</dbReference>